<sequence>MTEKMTLAAANVMIKLLKFLGEEHKEVLDEFFKLHPEQMDEYVKIFEMSKIEDRTLNEIMYG</sequence>
<reference evidence="1" key="1">
    <citation type="journal article" date="2014" name="Front. Microbiol.">
        <title>High frequency of phylogenetically diverse reductive dehalogenase-homologous genes in deep subseafloor sedimentary metagenomes.</title>
        <authorList>
            <person name="Kawai M."/>
            <person name="Futagami T."/>
            <person name="Toyoda A."/>
            <person name="Takaki Y."/>
            <person name="Nishi S."/>
            <person name="Hori S."/>
            <person name="Arai W."/>
            <person name="Tsubouchi T."/>
            <person name="Morono Y."/>
            <person name="Uchiyama I."/>
            <person name="Ito T."/>
            <person name="Fujiyama A."/>
            <person name="Inagaki F."/>
            <person name="Takami H."/>
        </authorList>
    </citation>
    <scope>NUCLEOTIDE SEQUENCE</scope>
    <source>
        <strain evidence="1">Expedition CK06-06</strain>
    </source>
</reference>
<evidence type="ECO:0000313" key="1">
    <source>
        <dbReference type="EMBL" id="GAF75626.1"/>
    </source>
</evidence>
<organism evidence="1">
    <name type="scientific">marine sediment metagenome</name>
    <dbReference type="NCBI Taxonomy" id="412755"/>
    <lineage>
        <taxon>unclassified sequences</taxon>
        <taxon>metagenomes</taxon>
        <taxon>ecological metagenomes</taxon>
    </lineage>
</organism>
<gene>
    <name evidence="1" type="ORF">S01H1_13411</name>
</gene>
<proteinExistence type="predicted"/>
<protein>
    <submittedName>
        <fullName evidence="1">Uncharacterized protein</fullName>
    </submittedName>
</protein>
<comment type="caution">
    <text evidence="1">The sequence shown here is derived from an EMBL/GenBank/DDBJ whole genome shotgun (WGS) entry which is preliminary data.</text>
</comment>
<dbReference type="EMBL" id="BARS01006919">
    <property type="protein sequence ID" value="GAF75626.1"/>
    <property type="molecule type" value="Genomic_DNA"/>
</dbReference>
<accession>X0SKG7</accession>
<dbReference type="AlphaFoldDB" id="X0SKG7"/>
<name>X0SKG7_9ZZZZ</name>